<dbReference type="AlphaFoldDB" id="A0A4P9YSR1"/>
<protein>
    <recommendedName>
        <fullName evidence="4">PB1 domain-containing protein</fullName>
    </recommendedName>
</protein>
<reference evidence="3" key="1">
    <citation type="journal article" date="2018" name="Nat. Microbiol.">
        <title>Leveraging single-cell genomics to expand the fungal tree of life.</title>
        <authorList>
            <person name="Ahrendt S.R."/>
            <person name="Quandt C.A."/>
            <person name="Ciobanu D."/>
            <person name="Clum A."/>
            <person name="Salamov A."/>
            <person name="Andreopoulos B."/>
            <person name="Cheng J.F."/>
            <person name="Woyke T."/>
            <person name="Pelin A."/>
            <person name="Henrissat B."/>
            <person name="Reynolds N.K."/>
            <person name="Benny G.L."/>
            <person name="Smith M.E."/>
            <person name="James T.Y."/>
            <person name="Grigoriev I.V."/>
        </authorList>
    </citation>
    <scope>NUCLEOTIDE SEQUENCE [LARGE SCALE GENOMIC DNA]</scope>
    <source>
        <strain evidence="3">Benny S71-1</strain>
    </source>
</reference>
<evidence type="ECO:0000313" key="3">
    <source>
        <dbReference type="Proteomes" id="UP000278143"/>
    </source>
</evidence>
<evidence type="ECO:0008006" key="4">
    <source>
        <dbReference type="Google" id="ProtNLM"/>
    </source>
</evidence>
<dbReference type="Proteomes" id="UP000278143">
    <property type="component" value="Unassembled WGS sequence"/>
</dbReference>
<evidence type="ECO:0000256" key="1">
    <source>
        <dbReference type="SAM" id="MobiDB-lite"/>
    </source>
</evidence>
<feature type="compositionally biased region" description="Low complexity" evidence="1">
    <location>
        <begin position="221"/>
        <end position="240"/>
    </location>
</feature>
<feature type="region of interest" description="Disordered" evidence="1">
    <location>
        <begin position="221"/>
        <end position="246"/>
    </location>
</feature>
<gene>
    <name evidence="2" type="ORF">SYNPS1DRAFT_31384</name>
</gene>
<keyword evidence="3" id="KW-1185">Reference proteome</keyword>
<name>A0A4P9YSR1_9FUNG</name>
<proteinExistence type="predicted"/>
<sequence length="246" mass="27216">MHAFKIKIEHGKYSRVFEMPSNKVTWASLSKKIQELLLLQRPPIGVVYHHWHDGMVIASTEEEIAAMVKDRRQHYSPKCLFHLEVVTAEDEQVPQPSPSKVAAQTSKDPVASAATCAHVAAPSTVHIHIHDERTTVVRGSATPAASGEVAAAAEADQSPVDAQITELTRQFVRTLQWNPELNTEARPLLHQTMLTVEQRIEEIMQRMQRELVHFYNNNATTTAASPASPQSAAGNSASSSDADWEK</sequence>
<evidence type="ECO:0000313" key="2">
    <source>
        <dbReference type="EMBL" id="RKP22936.1"/>
    </source>
</evidence>
<dbReference type="EMBL" id="KZ991479">
    <property type="protein sequence ID" value="RKP22936.1"/>
    <property type="molecule type" value="Genomic_DNA"/>
</dbReference>
<accession>A0A4P9YSR1</accession>
<organism evidence="2 3">
    <name type="scientific">Syncephalis pseudoplumigaleata</name>
    <dbReference type="NCBI Taxonomy" id="1712513"/>
    <lineage>
        <taxon>Eukaryota</taxon>
        <taxon>Fungi</taxon>
        <taxon>Fungi incertae sedis</taxon>
        <taxon>Zoopagomycota</taxon>
        <taxon>Zoopagomycotina</taxon>
        <taxon>Zoopagomycetes</taxon>
        <taxon>Zoopagales</taxon>
        <taxon>Piptocephalidaceae</taxon>
        <taxon>Syncephalis</taxon>
    </lineage>
</organism>